<evidence type="ECO:0000313" key="1">
    <source>
        <dbReference type="EMBL" id="MBN7772190.1"/>
    </source>
</evidence>
<comment type="caution">
    <text evidence="1">The sequence shown here is derived from an EMBL/GenBank/DDBJ whole genome shotgun (WGS) entry which is preliminary data.</text>
</comment>
<dbReference type="Proteomes" id="UP000664545">
    <property type="component" value="Unassembled WGS sequence"/>
</dbReference>
<dbReference type="RefSeq" id="WP_206581011.1">
    <property type="nucleotide sequence ID" value="NZ_JAFJZZ010000001.1"/>
</dbReference>
<protein>
    <submittedName>
        <fullName evidence="1">Uncharacterized protein</fullName>
    </submittedName>
</protein>
<gene>
    <name evidence="1" type="ORF">JYB65_02335</name>
</gene>
<evidence type="ECO:0000313" key="2">
    <source>
        <dbReference type="Proteomes" id="UP000664545"/>
    </source>
</evidence>
<sequence length="56" mass="6447">MKDMHLGEMNAEDLVEMTSKKLDEVGDEIEDKRHELEDMGKKKLADLGKKLEKMGE</sequence>
<accession>A0A939D6X5</accession>
<keyword evidence="2" id="KW-1185">Reference proteome</keyword>
<proteinExistence type="predicted"/>
<organism evidence="1 2">
    <name type="scientific">Clostridium aminobutyricum</name>
    <dbReference type="NCBI Taxonomy" id="33953"/>
    <lineage>
        <taxon>Bacteria</taxon>
        <taxon>Bacillati</taxon>
        <taxon>Bacillota</taxon>
        <taxon>Clostridia</taxon>
        <taxon>Eubacteriales</taxon>
        <taxon>Clostridiaceae</taxon>
        <taxon>Clostridium</taxon>
    </lineage>
</organism>
<dbReference type="AlphaFoldDB" id="A0A939D6X5"/>
<dbReference type="EMBL" id="JAFJZZ010000001">
    <property type="protein sequence ID" value="MBN7772190.1"/>
    <property type="molecule type" value="Genomic_DNA"/>
</dbReference>
<reference evidence="1" key="1">
    <citation type="submission" date="2021-02" db="EMBL/GenBank/DDBJ databases">
        <title>Abyssanaerobacter marinus gen.nov., sp., nov, anaerobic bacterium isolated from the Onnuri vent field of Indian Ocean and suggestion of Mogibacteriaceae fam. nov., and proposal of reclassification of ambiguous this family's genus member.</title>
        <authorList>
            <person name="Kim Y.J."/>
            <person name="Yang J.-A."/>
        </authorList>
    </citation>
    <scope>NUCLEOTIDE SEQUENCE</scope>
    <source>
        <strain evidence="1">DSM 2634</strain>
    </source>
</reference>
<name>A0A939D6X5_CLOAM</name>